<feature type="region of interest" description="Disordered" evidence="1">
    <location>
        <begin position="348"/>
        <end position="440"/>
    </location>
</feature>
<name>A0A3Q0IQR5_DIACI</name>
<feature type="compositionally biased region" description="Basic and acidic residues" evidence="1">
    <location>
        <begin position="172"/>
        <end position="188"/>
    </location>
</feature>
<evidence type="ECO:0000256" key="1">
    <source>
        <dbReference type="SAM" id="MobiDB-lite"/>
    </source>
</evidence>
<proteinExistence type="predicted"/>
<feature type="region of interest" description="Disordered" evidence="1">
    <location>
        <begin position="160"/>
        <end position="202"/>
    </location>
</feature>
<protein>
    <submittedName>
        <fullName evidence="3">Uncharacterized protein LOC103508147</fullName>
    </submittedName>
</protein>
<feature type="compositionally biased region" description="Basic and acidic residues" evidence="1">
    <location>
        <begin position="349"/>
        <end position="367"/>
    </location>
</feature>
<feature type="compositionally biased region" description="Basic and acidic residues" evidence="1">
    <location>
        <begin position="385"/>
        <end position="410"/>
    </location>
</feature>
<dbReference type="AlphaFoldDB" id="A0A3Q0IQR5"/>
<feature type="region of interest" description="Disordered" evidence="1">
    <location>
        <begin position="216"/>
        <end position="236"/>
    </location>
</feature>
<feature type="compositionally biased region" description="Basic and acidic residues" evidence="1">
    <location>
        <begin position="259"/>
        <end position="278"/>
    </location>
</feature>
<accession>A0A3Q0IQR5</accession>
<organism evidence="2 3">
    <name type="scientific">Diaphorina citri</name>
    <name type="common">Asian citrus psyllid</name>
    <dbReference type="NCBI Taxonomy" id="121845"/>
    <lineage>
        <taxon>Eukaryota</taxon>
        <taxon>Metazoa</taxon>
        <taxon>Ecdysozoa</taxon>
        <taxon>Arthropoda</taxon>
        <taxon>Hexapoda</taxon>
        <taxon>Insecta</taxon>
        <taxon>Pterygota</taxon>
        <taxon>Neoptera</taxon>
        <taxon>Paraneoptera</taxon>
        <taxon>Hemiptera</taxon>
        <taxon>Sternorrhyncha</taxon>
        <taxon>Psylloidea</taxon>
        <taxon>Psyllidae</taxon>
        <taxon>Diaphorininae</taxon>
        <taxon>Diaphorina</taxon>
    </lineage>
</organism>
<dbReference type="PANTHER" id="PTHR13958:SF3">
    <property type="entry name" value="CAP-GLY DOMAIN-CONTAINING PROTEIN-RELATED"/>
    <property type="match status" value="1"/>
</dbReference>
<dbReference type="GeneID" id="103508147"/>
<reference evidence="3" key="1">
    <citation type="submission" date="2025-08" db="UniProtKB">
        <authorList>
            <consortium name="RefSeq"/>
        </authorList>
    </citation>
    <scope>IDENTIFICATION</scope>
</reference>
<dbReference type="GO" id="GO:0034453">
    <property type="term" value="P:microtubule anchoring"/>
    <property type="evidence" value="ECO:0007669"/>
    <property type="project" value="InterPro"/>
</dbReference>
<evidence type="ECO:0000313" key="3">
    <source>
        <dbReference type="RefSeq" id="XP_026678631.1"/>
    </source>
</evidence>
<sequence>MAGSYMDSILEFKHIKSESIEMYQKFIDEVGMSVLALKALKLPDLAEYILYALSVKRLDTELCKKFEAKVFDSQSMPQFTDLLAFVNEQVRILEQTISDQSDLELRIRTLKDQLNKRKLESERLKKELKSVRAENLKAKEASLLQQIRFYDKHIQVATQELENEKENEENGAEERQHGRRPSEHDQQHQHSGQQKENGARPSQIMMKPLILKPQKKMAPKNANTAGGHLNTTNNTNTVANITNMSVNMSSLEETSDQTHSSHDYHKEPFDTESDKLDASDSTNVNKSNDSLEPSVQTITEEDHTMVDAAGETIGSNEKLESLERRTLEELEKDAIKTDISNGQITKPLAKLDRDVSETAKETDDHTKTSSSSEILEHIEQSLTKDLSKESAIKNVSEESAKDKSQPEKIPRGVSLPKDEEVSELSEVSTHQSETSEIQTELESLRNEIVEEILSSARSVLEASEQTHETETSTETVETNRTKRDSIETAIESVRSIEADTKTHIDSVETAIESVRSIETDIKTHIDSVKTEVITSRVVSEVCQLLALRPSPKRDNFIARWSRPKRDPVDEIIVQDTGTKPTTILDSTNIETPLDLTDVHNTSDILSPNISDLDFLPVDKDFLRLDNYALPLINLSPSKAPETPFLHALKRDYQMSRQIQLEQISNDIVKEELNASIESIVGLYNAGRENVSDKARGKLVRAVSVRGDGNEGGDKDEGGDEGKEVEEEVQDEADDSLEEKVDFFALSSHQKELSWTSEDDWYNEDFGLTLQGPPAIVAEVLLQKERQIDQEIEKIKQLTSNIQSLTDPIDTDPITRRKLFSGAYPYLREIPDKPPPPYIEPACSVPASEPEIGIEPAT</sequence>
<feature type="compositionally biased region" description="Polar residues" evidence="1">
    <location>
        <begin position="279"/>
        <end position="294"/>
    </location>
</feature>
<feature type="compositionally biased region" description="Polar residues" evidence="1">
    <location>
        <begin position="425"/>
        <end position="440"/>
    </location>
</feature>
<feature type="compositionally biased region" description="Basic and acidic residues" evidence="1">
    <location>
        <begin position="707"/>
        <end position="721"/>
    </location>
</feature>
<keyword evidence="2" id="KW-1185">Reference proteome</keyword>
<dbReference type="STRING" id="121845.A0A3Q0IQR5"/>
<dbReference type="GO" id="GO:0005813">
    <property type="term" value="C:centrosome"/>
    <property type="evidence" value="ECO:0007669"/>
    <property type="project" value="InterPro"/>
</dbReference>
<dbReference type="PANTHER" id="PTHR13958">
    <property type="entry name" value="CENTROSOME-ASSOCIATED PROTEIN 350"/>
    <property type="match status" value="1"/>
</dbReference>
<gene>
    <name evidence="3" type="primary">LOC103508147</name>
</gene>
<feature type="region of interest" description="Disordered" evidence="1">
    <location>
        <begin position="251"/>
        <end position="294"/>
    </location>
</feature>
<feature type="compositionally biased region" description="Acidic residues" evidence="1">
    <location>
        <begin position="161"/>
        <end position="171"/>
    </location>
</feature>
<evidence type="ECO:0000313" key="2">
    <source>
        <dbReference type="Proteomes" id="UP000079169"/>
    </source>
</evidence>
<dbReference type="Proteomes" id="UP000079169">
    <property type="component" value="Unplaced"/>
</dbReference>
<dbReference type="PaxDb" id="121845-A0A3Q0IQR5"/>
<feature type="region of interest" description="Disordered" evidence="1">
    <location>
        <begin position="703"/>
        <end position="723"/>
    </location>
</feature>
<dbReference type="InterPro" id="IPR028750">
    <property type="entry name" value="CEP350/CC187"/>
</dbReference>
<dbReference type="KEGG" id="dci:103508147"/>
<feature type="region of interest" description="Disordered" evidence="1">
    <location>
        <begin position="460"/>
        <end position="482"/>
    </location>
</feature>
<dbReference type="RefSeq" id="XP_026678631.1">
    <property type="nucleotide sequence ID" value="XM_026822830.1"/>
</dbReference>
<dbReference type="GO" id="GO:0008017">
    <property type="term" value="F:microtubule binding"/>
    <property type="evidence" value="ECO:0007669"/>
    <property type="project" value="InterPro"/>
</dbReference>
<feature type="region of interest" description="Disordered" evidence="1">
    <location>
        <begin position="830"/>
        <end position="857"/>
    </location>
</feature>
<feature type="compositionally biased region" description="Low complexity" evidence="1">
    <location>
        <begin position="221"/>
        <end position="236"/>
    </location>
</feature>